<dbReference type="PANTHER" id="PTHR43861">
    <property type="entry name" value="TRANS-ACONITATE 2-METHYLTRANSFERASE-RELATED"/>
    <property type="match status" value="1"/>
</dbReference>
<dbReference type="GO" id="GO:0008757">
    <property type="term" value="F:S-adenosylmethionine-dependent methyltransferase activity"/>
    <property type="evidence" value="ECO:0007669"/>
    <property type="project" value="InterPro"/>
</dbReference>
<evidence type="ECO:0000259" key="1">
    <source>
        <dbReference type="Pfam" id="PF08241"/>
    </source>
</evidence>
<dbReference type="InterPro" id="IPR029063">
    <property type="entry name" value="SAM-dependent_MTases_sf"/>
</dbReference>
<dbReference type="AlphaFoldDB" id="A0A8H3CCG5"/>
<name>A0A8H3CCG5_9AGAM</name>
<dbReference type="InterPro" id="IPR013216">
    <property type="entry name" value="Methyltransf_11"/>
</dbReference>
<accession>A0A8H3CCG5</accession>
<evidence type="ECO:0000313" key="3">
    <source>
        <dbReference type="Proteomes" id="UP000663861"/>
    </source>
</evidence>
<dbReference type="EMBL" id="CAJMWY010001943">
    <property type="protein sequence ID" value="CAE6478696.1"/>
    <property type="molecule type" value="Genomic_DNA"/>
</dbReference>
<gene>
    <name evidence="2" type="ORF">RDB_LOCUS95082</name>
</gene>
<dbReference type="CDD" id="cd02440">
    <property type="entry name" value="AdoMet_MTases"/>
    <property type="match status" value="1"/>
</dbReference>
<dbReference type="Pfam" id="PF08241">
    <property type="entry name" value="Methyltransf_11"/>
    <property type="match status" value="1"/>
</dbReference>
<sequence>MAVSYEHASEPKDNWSSSMYNQHLSFVYADVHAKPVLELLAPQKAERILDMGCGSGEITVQLQNFVGQNGVVVGVDMSANMLEKAKENGLRELFLGDIQNLSFPSDYKYLTGTFDAVFSNATLHWCKKDPGAPVRAAKQALRPGGRFVGEFCGYSCGKELISVIYRVLEARGLDPSIRDPMYFPRPEEYKRVLEAEGFQVEHISLNYRPFEFPSSLYGFVSTIYRDNFFGGMSDEEAESAMHEVCTLRGTHTKDENGVWSENYVTVRFSAIAAS</sequence>
<protein>
    <recommendedName>
        <fullName evidence="1">Methyltransferase type 11 domain-containing protein</fullName>
    </recommendedName>
</protein>
<dbReference type="Proteomes" id="UP000663861">
    <property type="component" value="Unassembled WGS sequence"/>
</dbReference>
<organism evidence="2 3">
    <name type="scientific">Rhizoctonia solani</name>
    <dbReference type="NCBI Taxonomy" id="456999"/>
    <lineage>
        <taxon>Eukaryota</taxon>
        <taxon>Fungi</taxon>
        <taxon>Dikarya</taxon>
        <taxon>Basidiomycota</taxon>
        <taxon>Agaricomycotina</taxon>
        <taxon>Agaricomycetes</taxon>
        <taxon>Cantharellales</taxon>
        <taxon>Ceratobasidiaceae</taxon>
        <taxon>Rhizoctonia</taxon>
    </lineage>
</organism>
<dbReference type="PANTHER" id="PTHR43861:SF1">
    <property type="entry name" value="TRANS-ACONITATE 2-METHYLTRANSFERASE"/>
    <property type="match status" value="1"/>
</dbReference>
<dbReference type="Gene3D" id="3.40.50.150">
    <property type="entry name" value="Vaccinia Virus protein VP39"/>
    <property type="match status" value="1"/>
</dbReference>
<comment type="caution">
    <text evidence="2">The sequence shown here is derived from an EMBL/GenBank/DDBJ whole genome shotgun (WGS) entry which is preliminary data.</text>
</comment>
<feature type="domain" description="Methyltransferase type 11" evidence="1">
    <location>
        <begin position="49"/>
        <end position="148"/>
    </location>
</feature>
<dbReference type="SUPFAM" id="SSF53335">
    <property type="entry name" value="S-adenosyl-L-methionine-dependent methyltransferases"/>
    <property type="match status" value="1"/>
</dbReference>
<reference evidence="2" key="1">
    <citation type="submission" date="2021-01" db="EMBL/GenBank/DDBJ databases">
        <authorList>
            <person name="Kaushik A."/>
        </authorList>
    </citation>
    <scope>NUCLEOTIDE SEQUENCE</scope>
    <source>
        <strain evidence="2">AG4-RS23</strain>
    </source>
</reference>
<proteinExistence type="predicted"/>
<evidence type="ECO:0000313" key="2">
    <source>
        <dbReference type="EMBL" id="CAE6478696.1"/>
    </source>
</evidence>